<proteinExistence type="inferred from homology"/>
<dbReference type="EMBL" id="FSRQ01000001">
    <property type="protein sequence ID" value="SIN80094.1"/>
    <property type="molecule type" value="Genomic_DNA"/>
</dbReference>
<dbReference type="OrthoDB" id="2355173at2"/>
<comment type="similarity">
    <text evidence="1">Belongs to the AHA1 family.</text>
</comment>
<protein>
    <submittedName>
        <fullName evidence="3">Activator of Hsp90 ATPase homolog 1-like protein</fullName>
    </submittedName>
</protein>
<evidence type="ECO:0000313" key="4">
    <source>
        <dbReference type="Proteomes" id="UP000184782"/>
    </source>
</evidence>
<gene>
    <name evidence="3" type="ORF">SAMN05421769_0088</name>
</gene>
<name>A0A1N6EAP9_9FLAO</name>
<reference evidence="4" key="1">
    <citation type="submission" date="2016-12" db="EMBL/GenBank/DDBJ databases">
        <authorList>
            <person name="Varghese N."/>
            <person name="Submissions S."/>
        </authorList>
    </citation>
    <scope>NUCLEOTIDE SEQUENCE [LARGE SCALE GENOMIC DNA]</scope>
    <source>
        <strain evidence="4">DSM 16779</strain>
    </source>
</reference>
<dbReference type="Proteomes" id="UP000184782">
    <property type="component" value="Unassembled WGS sequence"/>
</dbReference>
<dbReference type="InterPro" id="IPR013538">
    <property type="entry name" value="ASHA1/2-like_C"/>
</dbReference>
<dbReference type="Gene3D" id="3.30.530.20">
    <property type="match status" value="1"/>
</dbReference>
<organism evidence="3 4">
    <name type="scientific">Chryseobacterium scophthalmum</name>
    <dbReference type="NCBI Taxonomy" id="59733"/>
    <lineage>
        <taxon>Bacteria</taxon>
        <taxon>Pseudomonadati</taxon>
        <taxon>Bacteroidota</taxon>
        <taxon>Flavobacteriia</taxon>
        <taxon>Flavobacteriales</taxon>
        <taxon>Weeksellaceae</taxon>
        <taxon>Chryseobacterium group</taxon>
        <taxon>Chryseobacterium</taxon>
    </lineage>
</organism>
<dbReference type="STRING" id="59733.SAMN05421769_0088"/>
<dbReference type="InterPro" id="IPR023393">
    <property type="entry name" value="START-like_dom_sf"/>
</dbReference>
<sequence length="150" mass="17258">MENLSYDIIINAPKQKIWDVLWTPETYSEWTKYFNPKSISLMKSDWKVGGKTYFTNSDGEGMVSTIDSLEKPDQIVFKHLGMVDKDGNEDTQSKEVMEWNGSFEKYFLISLDNGTVKLQAEVQAESEWKDHMNEGFTKGLQIVKDLAESN</sequence>
<evidence type="ECO:0000256" key="1">
    <source>
        <dbReference type="ARBA" id="ARBA00006817"/>
    </source>
</evidence>
<evidence type="ECO:0000313" key="3">
    <source>
        <dbReference type="EMBL" id="SIN80094.1"/>
    </source>
</evidence>
<dbReference type="Pfam" id="PF08327">
    <property type="entry name" value="AHSA1"/>
    <property type="match status" value="1"/>
</dbReference>
<evidence type="ECO:0000259" key="2">
    <source>
        <dbReference type="Pfam" id="PF08327"/>
    </source>
</evidence>
<keyword evidence="4" id="KW-1185">Reference proteome</keyword>
<dbReference type="SUPFAM" id="SSF55961">
    <property type="entry name" value="Bet v1-like"/>
    <property type="match status" value="1"/>
</dbReference>
<feature type="domain" description="Activator of Hsp90 ATPase homologue 1/2-like C-terminal" evidence="2">
    <location>
        <begin position="11"/>
        <end position="113"/>
    </location>
</feature>
<accession>A0A1N6EAP9</accession>
<dbReference type="RefSeq" id="WP_074228044.1">
    <property type="nucleotide sequence ID" value="NZ_FSRQ01000001.1"/>
</dbReference>
<dbReference type="CDD" id="cd07814">
    <property type="entry name" value="SRPBCC_CalC_Aha1-like"/>
    <property type="match status" value="1"/>
</dbReference>
<dbReference type="AlphaFoldDB" id="A0A1N6EAP9"/>